<dbReference type="PANTHER" id="PTHR43311:SF1">
    <property type="entry name" value="GLUTAMYL-Q TRNA(ASP) SYNTHETASE"/>
    <property type="match status" value="1"/>
</dbReference>
<dbReference type="InterPro" id="IPR020058">
    <property type="entry name" value="Glu/Gln-tRNA-synth_Ib_cat-dom"/>
</dbReference>
<feature type="binding site" evidence="7">
    <location>
        <position position="279"/>
    </location>
    <ligand>
        <name>ATP</name>
        <dbReference type="ChEBI" id="CHEBI:30616"/>
    </ligand>
</feature>
<dbReference type="Proteomes" id="UP000306236">
    <property type="component" value="Unassembled WGS sequence"/>
</dbReference>
<dbReference type="SUPFAM" id="SSF52374">
    <property type="entry name" value="Nucleotidylyl transferase"/>
    <property type="match status" value="1"/>
</dbReference>
<feature type="binding site" evidence="7">
    <location>
        <begin position="21"/>
        <end position="25"/>
    </location>
    <ligand>
        <name>L-glutamate</name>
        <dbReference type="ChEBI" id="CHEBI:29985"/>
    </ligand>
</feature>
<evidence type="ECO:0000256" key="1">
    <source>
        <dbReference type="ARBA" id="ARBA00022598"/>
    </source>
</evidence>
<evidence type="ECO:0000259" key="9">
    <source>
        <dbReference type="Pfam" id="PF00749"/>
    </source>
</evidence>
<evidence type="ECO:0000256" key="3">
    <source>
        <dbReference type="ARBA" id="ARBA00022741"/>
    </source>
</evidence>
<evidence type="ECO:0000256" key="8">
    <source>
        <dbReference type="RuleBase" id="RU363037"/>
    </source>
</evidence>
<dbReference type="InterPro" id="IPR049940">
    <property type="entry name" value="GluQ/Sye"/>
</dbReference>
<dbReference type="NCBIfam" id="NF004314">
    <property type="entry name" value="PRK05710.1-3"/>
    <property type="match status" value="1"/>
</dbReference>
<feature type="binding site" evidence="7">
    <location>
        <position position="62"/>
    </location>
    <ligand>
        <name>L-glutamate</name>
        <dbReference type="ChEBI" id="CHEBI:29985"/>
    </ligand>
</feature>
<dbReference type="InterPro" id="IPR022380">
    <property type="entry name" value="Glu-Q_tRNA(Asp)_Synthase"/>
</dbReference>
<organism evidence="10 11">
    <name type="scientific">Lampropedia aestuarii</name>
    <dbReference type="NCBI Taxonomy" id="2562762"/>
    <lineage>
        <taxon>Bacteria</taxon>
        <taxon>Pseudomonadati</taxon>
        <taxon>Pseudomonadota</taxon>
        <taxon>Betaproteobacteria</taxon>
        <taxon>Burkholderiales</taxon>
        <taxon>Comamonadaceae</taxon>
        <taxon>Lampropedia</taxon>
    </lineage>
</organism>
<dbReference type="GO" id="GO:0006424">
    <property type="term" value="P:glutamyl-tRNA aminoacylation"/>
    <property type="evidence" value="ECO:0007669"/>
    <property type="project" value="InterPro"/>
</dbReference>
<dbReference type="InterPro" id="IPR000924">
    <property type="entry name" value="Glu/Gln-tRNA-synth"/>
</dbReference>
<dbReference type="EMBL" id="SSWX01000006">
    <property type="protein sequence ID" value="THJ34647.1"/>
    <property type="molecule type" value="Genomic_DNA"/>
</dbReference>
<reference evidence="10 11" key="1">
    <citation type="submission" date="2019-04" db="EMBL/GenBank/DDBJ databases">
        <title>Lampropedia sp YIM MLB12 draf genome.</title>
        <authorList>
            <person name="Wang Y.-X."/>
        </authorList>
    </citation>
    <scope>NUCLEOTIDE SEQUENCE [LARGE SCALE GENOMIC DNA]</scope>
    <source>
        <strain evidence="10 11">YIM MLB12</strain>
    </source>
</reference>
<feature type="binding site" evidence="7">
    <location>
        <position position="238"/>
    </location>
    <ligand>
        <name>L-glutamate</name>
        <dbReference type="ChEBI" id="CHEBI:29985"/>
    </ligand>
</feature>
<dbReference type="EC" id="6.1.1.-" evidence="7"/>
<dbReference type="NCBIfam" id="NF004313">
    <property type="entry name" value="PRK05710.1-2"/>
    <property type="match status" value="1"/>
</dbReference>
<dbReference type="Pfam" id="PF00749">
    <property type="entry name" value="tRNA-synt_1c"/>
    <property type="match status" value="2"/>
</dbReference>
<feature type="binding site" evidence="7">
    <location>
        <position position="220"/>
    </location>
    <ligand>
        <name>L-glutamate</name>
        <dbReference type="ChEBI" id="CHEBI:29985"/>
    </ligand>
</feature>
<keyword evidence="4 7" id="KW-0862">Zinc</keyword>
<evidence type="ECO:0000256" key="5">
    <source>
        <dbReference type="ARBA" id="ARBA00022840"/>
    </source>
</evidence>
<dbReference type="PANTHER" id="PTHR43311">
    <property type="entry name" value="GLUTAMATE--TRNA LIGASE"/>
    <property type="match status" value="1"/>
</dbReference>
<keyword evidence="1 7" id="KW-0436">Ligase</keyword>
<comment type="function">
    <text evidence="7">Catalyzes the tRNA-independent activation of glutamate in presence of ATP and the subsequent transfer of glutamate onto a tRNA(Asp). Glutamate is transferred on the 2-amino-5-(4,5-dihydroxy-2-cyclopenten-1-yl) moiety of the queuosine in the wobble position of the QUC anticodon.</text>
</comment>
<evidence type="ECO:0000256" key="7">
    <source>
        <dbReference type="HAMAP-Rule" id="MF_01428"/>
    </source>
</evidence>
<feature type="short sequence motif" description="'HIGH' region" evidence="7">
    <location>
        <begin position="24"/>
        <end position="34"/>
    </location>
</feature>
<keyword evidence="2 7" id="KW-0479">Metal-binding</keyword>
<keyword evidence="8" id="KW-0648">Protein biosynthesis</keyword>
<dbReference type="GO" id="GO:0004818">
    <property type="term" value="F:glutamate-tRNA ligase activity"/>
    <property type="evidence" value="ECO:0007669"/>
    <property type="project" value="TreeGrafter"/>
</dbReference>
<name>A0A4S5BPL6_9BURK</name>
<feature type="binding site" evidence="7">
    <location>
        <position position="144"/>
    </location>
    <ligand>
        <name>Zn(2+)</name>
        <dbReference type="ChEBI" id="CHEBI:29105"/>
    </ligand>
</feature>
<dbReference type="GO" id="GO:0006400">
    <property type="term" value="P:tRNA modification"/>
    <property type="evidence" value="ECO:0007669"/>
    <property type="project" value="InterPro"/>
</dbReference>
<evidence type="ECO:0000256" key="4">
    <source>
        <dbReference type="ARBA" id="ARBA00022833"/>
    </source>
</evidence>
<dbReference type="OrthoDB" id="9807503at2"/>
<feature type="binding site" evidence="7">
    <location>
        <position position="148"/>
    </location>
    <ligand>
        <name>Zn(2+)</name>
        <dbReference type="ChEBI" id="CHEBI:29105"/>
    </ligand>
</feature>
<protein>
    <recommendedName>
        <fullName evidence="7">Glutamyl-Q tRNA(Asp) synthetase</fullName>
        <shortName evidence="7">Glu-Q-RSs</shortName>
        <ecNumber evidence="7">6.1.1.-</ecNumber>
    </recommendedName>
</protein>
<feature type="short sequence motif" description="'KMSKS' region" evidence="7">
    <location>
        <begin position="276"/>
        <end position="280"/>
    </location>
</feature>
<dbReference type="InterPro" id="IPR014729">
    <property type="entry name" value="Rossmann-like_a/b/a_fold"/>
</dbReference>
<evidence type="ECO:0000313" key="11">
    <source>
        <dbReference type="Proteomes" id="UP000306236"/>
    </source>
</evidence>
<keyword evidence="5 7" id="KW-0067">ATP-binding</keyword>
<accession>A0A4S5BPL6</accession>
<dbReference type="GO" id="GO:0008270">
    <property type="term" value="F:zinc ion binding"/>
    <property type="evidence" value="ECO:0007669"/>
    <property type="project" value="UniProtKB-UniRule"/>
</dbReference>
<feature type="domain" description="Glutamyl/glutaminyl-tRNA synthetase class Ib catalytic" evidence="9">
    <location>
        <begin position="201"/>
        <end position="288"/>
    </location>
</feature>
<keyword evidence="6 7" id="KW-0030">Aminoacyl-tRNA synthetase</keyword>
<comment type="similarity">
    <text evidence="7">Belongs to the class-I aminoacyl-tRNA synthetase family. GluQ subfamily.</text>
</comment>
<evidence type="ECO:0000256" key="2">
    <source>
        <dbReference type="ARBA" id="ARBA00022723"/>
    </source>
</evidence>
<dbReference type="AlphaFoldDB" id="A0A4S5BPL6"/>
<feature type="binding site" evidence="7">
    <location>
        <position position="118"/>
    </location>
    <ligand>
        <name>Zn(2+)</name>
        <dbReference type="ChEBI" id="CHEBI:29105"/>
    </ligand>
</feature>
<dbReference type="PRINTS" id="PR00987">
    <property type="entry name" value="TRNASYNTHGLU"/>
</dbReference>
<dbReference type="Gene3D" id="3.40.50.620">
    <property type="entry name" value="HUPs"/>
    <property type="match status" value="1"/>
</dbReference>
<comment type="caution">
    <text evidence="10">The sequence shown here is derived from an EMBL/GenBank/DDBJ whole genome shotgun (WGS) entry which is preliminary data.</text>
</comment>
<feature type="binding site" evidence="7">
    <location>
        <position position="120"/>
    </location>
    <ligand>
        <name>Zn(2+)</name>
        <dbReference type="ChEBI" id="CHEBI:29105"/>
    </ligand>
</feature>
<dbReference type="HAMAP" id="MF_01428">
    <property type="entry name" value="Glu_Q_tRNA_synth"/>
    <property type="match status" value="1"/>
</dbReference>
<keyword evidence="3 7" id="KW-0547">Nucleotide-binding</keyword>
<dbReference type="GO" id="GO:0005829">
    <property type="term" value="C:cytosol"/>
    <property type="evidence" value="ECO:0007669"/>
    <property type="project" value="TreeGrafter"/>
</dbReference>
<evidence type="ECO:0000256" key="6">
    <source>
        <dbReference type="ARBA" id="ARBA00023146"/>
    </source>
</evidence>
<evidence type="ECO:0000313" key="10">
    <source>
        <dbReference type="EMBL" id="THJ34647.1"/>
    </source>
</evidence>
<comment type="cofactor">
    <cofactor evidence="7">
        <name>Zn(2+)</name>
        <dbReference type="ChEBI" id="CHEBI:29105"/>
    </cofactor>
    <text evidence="7">Binds 1 zinc ion per subunit.</text>
</comment>
<gene>
    <name evidence="7" type="primary">gluQ</name>
    <name evidence="10" type="ORF">E8K88_05950</name>
</gene>
<keyword evidence="11" id="KW-1185">Reference proteome</keyword>
<feature type="domain" description="Glutamyl/glutaminyl-tRNA synthetase class Ib catalytic" evidence="9">
    <location>
        <begin position="20"/>
        <end position="128"/>
    </location>
</feature>
<dbReference type="GO" id="GO:0005524">
    <property type="term" value="F:ATP binding"/>
    <property type="evidence" value="ECO:0007669"/>
    <property type="project" value="UniProtKB-KW"/>
</dbReference>
<sequence>MFSFCELLSERAVASGQYVGRFAPSPTGPLHVGSVVAALASWLDARAAAAQGLPSTWLVRIEDVDSQRCSPAAAHTIVRQLQLLGLHADGPIVWQSQRDAVYASALQHLQRSQLAYACRCTRKDIEAAWLAKGVTKARFQTLIYPGTCRHAVAVEPVRAWRFALPEPDCTLVTEGEPGALAKLQTQAVQWHDRRLGLQSQNVCQEVGDFVLLRADGAWSYQLACIVDDALQGVTHIVRGEDLCDNTARQLLLQQALGVPAPQYLHVPLARDARGEKLSKGNHAPSIDESVPQRSLLAAAHVLGLPTQGQSEAQAPAQLLAPWVAAWAARYPLKPPGAPLR</sequence>
<dbReference type="NCBIfam" id="TIGR03838">
    <property type="entry name" value="queuosine_YadB"/>
    <property type="match status" value="1"/>
</dbReference>
<proteinExistence type="inferred from homology"/>
<dbReference type="RefSeq" id="WP_136405856.1">
    <property type="nucleotide sequence ID" value="NZ_SSWX01000006.1"/>
</dbReference>